<proteinExistence type="inferred from homology"/>
<feature type="domain" description="Xylose isomerase-like TIM barrel" evidence="4">
    <location>
        <begin position="45"/>
        <end position="252"/>
    </location>
</feature>
<dbReference type="OrthoDB" id="9786584at2"/>
<dbReference type="InterPro" id="IPR026040">
    <property type="entry name" value="HyI-like"/>
</dbReference>
<comment type="similarity">
    <text evidence="2">Belongs to the hyi family.</text>
</comment>
<reference evidence="5 6" key="1">
    <citation type="submission" date="2008-03" db="EMBL/GenBank/DDBJ databases">
        <title>Complete sequence of Leptothrix cholodnii SP-6.</title>
        <authorList>
            <consortium name="US DOE Joint Genome Institute"/>
            <person name="Copeland A."/>
            <person name="Lucas S."/>
            <person name="Lapidus A."/>
            <person name="Glavina del Rio T."/>
            <person name="Dalin E."/>
            <person name="Tice H."/>
            <person name="Bruce D."/>
            <person name="Goodwin L."/>
            <person name="Pitluck S."/>
            <person name="Chertkov O."/>
            <person name="Brettin T."/>
            <person name="Detter J.C."/>
            <person name="Han C."/>
            <person name="Kuske C.R."/>
            <person name="Schmutz J."/>
            <person name="Larimer F."/>
            <person name="Land M."/>
            <person name="Hauser L."/>
            <person name="Kyrpides N."/>
            <person name="Lykidis A."/>
            <person name="Emerson D."/>
            <person name="Richardson P."/>
        </authorList>
    </citation>
    <scope>NUCLEOTIDE SEQUENCE [LARGE SCALE GENOMIC DNA]</scope>
    <source>
        <strain evidence="6">ATCC 51168 / LMG 8142 / SP-6</strain>
    </source>
</reference>
<dbReference type="RefSeq" id="WP_012347432.1">
    <property type="nucleotide sequence ID" value="NC_010524.1"/>
</dbReference>
<evidence type="ECO:0000313" key="6">
    <source>
        <dbReference type="Proteomes" id="UP000001693"/>
    </source>
</evidence>
<dbReference type="PANTHER" id="PTHR43489">
    <property type="entry name" value="ISOMERASE"/>
    <property type="match status" value="1"/>
</dbReference>
<dbReference type="PIRSF" id="PIRSF006241">
    <property type="entry name" value="HyI"/>
    <property type="match status" value="1"/>
</dbReference>
<evidence type="ECO:0000256" key="1">
    <source>
        <dbReference type="ARBA" id="ARBA00023235"/>
    </source>
</evidence>
<name>B1Y4W3_LEPCP</name>
<dbReference type="EMBL" id="CP001013">
    <property type="protein sequence ID" value="ACB34676.1"/>
    <property type="molecule type" value="Genomic_DNA"/>
</dbReference>
<organism evidence="5 6">
    <name type="scientific">Leptothrix cholodnii (strain ATCC 51168 / LMG 8142 / SP-6)</name>
    <name type="common">Leptothrix discophora (strain SP-6)</name>
    <dbReference type="NCBI Taxonomy" id="395495"/>
    <lineage>
        <taxon>Bacteria</taxon>
        <taxon>Pseudomonadati</taxon>
        <taxon>Pseudomonadota</taxon>
        <taxon>Betaproteobacteria</taxon>
        <taxon>Burkholderiales</taxon>
        <taxon>Sphaerotilaceae</taxon>
        <taxon>Leptothrix</taxon>
    </lineage>
</organism>
<dbReference type="STRING" id="395495.Lcho_2411"/>
<keyword evidence="6" id="KW-1185">Reference proteome</keyword>
<accession>B1Y4W3</accession>
<dbReference type="SUPFAM" id="SSF51658">
    <property type="entry name" value="Xylose isomerase-like"/>
    <property type="match status" value="1"/>
</dbReference>
<evidence type="ECO:0000256" key="2">
    <source>
        <dbReference type="PIRNR" id="PIRNR006241"/>
    </source>
</evidence>
<protein>
    <submittedName>
        <fullName evidence="5">Xylose isomerase domain protein TIM barrel</fullName>
    </submittedName>
</protein>
<sequence length="260" mass="27958">MSSPFVLAACAEMLWNDRPMSWRLARLTEMGFEVGIWNSPNHDLAMLEKSGARFSSMTGYLRGRLADDAGADELLATAAEAIAVGKRLNVARLNLHGTGLGDRGLPVTPCETVTGAMWLKARDTLERIADLAETHGVTFMIENLNLPVDHPGVPFALAKDTLALVSSINRPGLKLNLDLYHAQIGEGNLIELCRACQPWIGEVQVADVPGRMEPGTGEINYAGVARALKAMGYRGTVCMEAFASGDAEAALEAFRTAFTV</sequence>
<gene>
    <name evidence="5" type="ordered locus">Lcho_2411</name>
</gene>
<dbReference type="AlphaFoldDB" id="B1Y4W3"/>
<keyword evidence="1 2" id="KW-0413">Isomerase</keyword>
<evidence type="ECO:0000256" key="3">
    <source>
        <dbReference type="PIRSR" id="PIRSR006241-50"/>
    </source>
</evidence>
<dbReference type="InterPro" id="IPR013022">
    <property type="entry name" value="Xyl_isomerase-like_TIM-brl"/>
</dbReference>
<dbReference type="GO" id="GO:0016853">
    <property type="term" value="F:isomerase activity"/>
    <property type="evidence" value="ECO:0007669"/>
    <property type="project" value="UniProtKB-KW"/>
</dbReference>
<dbReference type="HOGENOM" id="CLU_050006_1_2_4"/>
<evidence type="ECO:0000259" key="4">
    <source>
        <dbReference type="Pfam" id="PF01261"/>
    </source>
</evidence>
<dbReference type="Pfam" id="PF01261">
    <property type="entry name" value="AP_endonuc_2"/>
    <property type="match status" value="1"/>
</dbReference>
<dbReference type="Proteomes" id="UP000001693">
    <property type="component" value="Chromosome"/>
</dbReference>
<dbReference type="Gene3D" id="3.20.20.150">
    <property type="entry name" value="Divalent-metal-dependent TIM barrel enzymes"/>
    <property type="match status" value="1"/>
</dbReference>
<evidence type="ECO:0000313" key="5">
    <source>
        <dbReference type="EMBL" id="ACB34676.1"/>
    </source>
</evidence>
<dbReference type="eggNOG" id="COG3622">
    <property type="taxonomic scope" value="Bacteria"/>
</dbReference>
<dbReference type="KEGG" id="lch:Lcho_2411"/>
<dbReference type="InterPro" id="IPR050417">
    <property type="entry name" value="Sugar_Epim/Isomerase"/>
</dbReference>
<feature type="active site" description="Proton donor/acceptor" evidence="3">
    <location>
        <position position="240"/>
    </location>
</feature>
<dbReference type="InterPro" id="IPR036237">
    <property type="entry name" value="Xyl_isomerase-like_sf"/>
</dbReference>
<feature type="active site" description="Proton donor/acceptor" evidence="3">
    <location>
        <position position="142"/>
    </location>
</feature>